<proteinExistence type="predicted"/>
<evidence type="ECO:0000313" key="1">
    <source>
        <dbReference type="EMBL" id="EMG36613.1"/>
    </source>
</evidence>
<sequence length="325" mass="33672">MGKTAENALLQYEAGQNVTDMSALTDSGDHQKYTSDAELWSAKSGFAPAVRPDGVKTGGKVVPGASNDTVGVAAATVNQGGTEKSVAAATSIAVARPTTGTHIIYSIVVNGSGAFAAVAGDEGSSFSETRGGAGGPPYIPAGQIEVGQVRLSSQTAAPVKSTEIYQVVGKHLERYSYPLWKELNNEGAVEFVAALPLIHTGDTPKGVYASYAEPIFADLDETAGFVPPEKSYSVSSQPIYGGVLGSRSSSLGQGSFTAYLSSGVADAVVAEKGQNLWFKFFPDRYALDHLLCQGVLGISRQYPADGNMVANCTISATEEGQEVTA</sequence>
<dbReference type="RefSeq" id="WP_005987881.1">
    <property type="nucleotide sequence ID" value="NZ_AOSV01000029.1"/>
</dbReference>
<accession>M5Q1J7</accession>
<dbReference type="EMBL" id="AOSV01000029">
    <property type="protein sequence ID" value="EMG36613.1"/>
    <property type="molecule type" value="Genomic_DNA"/>
</dbReference>
<comment type="caution">
    <text evidence="1">The sequence shown here is derived from an EMBL/GenBank/DDBJ whole genome shotgun (WGS) entry which is preliminary data.</text>
</comment>
<organism evidence="1 2">
    <name type="scientific">Desulfocurvibacter africanus PCS</name>
    <dbReference type="NCBI Taxonomy" id="1262666"/>
    <lineage>
        <taxon>Bacteria</taxon>
        <taxon>Pseudomonadati</taxon>
        <taxon>Thermodesulfobacteriota</taxon>
        <taxon>Desulfovibrionia</taxon>
        <taxon>Desulfovibrionales</taxon>
        <taxon>Desulfovibrionaceae</taxon>
        <taxon>Desulfocurvibacter</taxon>
    </lineage>
</organism>
<evidence type="ECO:0000313" key="2">
    <source>
        <dbReference type="Proteomes" id="UP000011922"/>
    </source>
</evidence>
<dbReference type="AlphaFoldDB" id="M5Q1J7"/>
<reference evidence="1 2" key="1">
    <citation type="journal article" date="2013" name="Genome Announc.">
        <title>Draft Genome Sequence for Desulfovibrio africanus Strain PCS.</title>
        <authorList>
            <person name="Brown S.D."/>
            <person name="Utturkar S.M."/>
            <person name="Arkin A.P."/>
            <person name="Deutschbauer A.M."/>
            <person name="Elias D.A."/>
            <person name="Hazen T.C."/>
            <person name="Chakraborty R."/>
        </authorList>
    </citation>
    <scope>NUCLEOTIDE SEQUENCE [LARGE SCALE GENOMIC DNA]</scope>
    <source>
        <strain evidence="1 2">PCS</strain>
    </source>
</reference>
<name>M5Q1J7_DESAF</name>
<gene>
    <name evidence="1" type="ORF">PCS_02625</name>
</gene>
<protein>
    <submittedName>
        <fullName evidence="1">Uncharacterized protein</fullName>
    </submittedName>
</protein>
<dbReference type="PATRIC" id="fig|1262666.3.peg.2665"/>
<dbReference type="Proteomes" id="UP000011922">
    <property type="component" value="Unassembled WGS sequence"/>
</dbReference>
<dbReference type="OrthoDB" id="5412666at2"/>